<sequence length="47" mass="5442">MIQNEDPHKLESGYHEQDIFVKCNLQTDSRCQPQEMITVLVPDIKIG</sequence>
<name>A0A382WRT9_9ZZZZ</name>
<protein>
    <submittedName>
        <fullName evidence="1">Uncharacterized protein</fullName>
    </submittedName>
</protein>
<proteinExistence type="predicted"/>
<reference evidence="1" key="1">
    <citation type="submission" date="2018-05" db="EMBL/GenBank/DDBJ databases">
        <authorList>
            <person name="Lanie J.A."/>
            <person name="Ng W.-L."/>
            <person name="Kazmierczak K.M."/>
            <person name="Andrzejewski T.M."/>
            <person name="Davidsen T.M."/>
            <person name="Wayne K.J."/>
            <person name="Tettelin H."/>
            <person name="Glass J.I."/>
            <person name="Rusch D."/>
            <person name="Podicherti R."/>
            <person name="Tsui H.-C.T."/>
            <person name="Winkler M.E."/>
        </authorList>
    </citation>
    <scope>NUCLEOTIDE SEQUENCE</scope>
</reference>
<accession>A0A382WRT9</accession>
<organism evidence="1">
    <name type="scientific">marine metagenome</name>
    <dbReference type="NCBI Taxonomy" id="408172"/>
    <lineage>
        <taxon>unclassified sequences</taxon>
        <taxon>metagenomes</taxon>
        <taxon>ecological metagenomes</taxon>
    </lineage>
</organism>
<gene>
    <name evidence="1" type="ORF">METZ01_LOCUS414410</name>
</gene>
<dbReference type="EMBL" id="UINC01162028">
    <property type="protein sequence ID" value="SVD61556.1"/>
    <property type="molecule type" value="Genomic_DNA"/>
</dbReference>
<evidence type="ECO:0000313" key="1">
    <source>
        <dbReference type="EMBL" id="SVD61556.1"/>
    </source>
</evidence>
<dbReference type="AlphaFoldDB" id="A0A382WRT9"/>